<dbReference type="Proteomes" id="UP000559010">
    <property type="component" value="Unassembled WGS sequence"/>
</dbReference>
<evidence type="ECO:0000313" key="1">
    <source>
        <dbReference type="EMBL" id="NMM50096.1"/>
    </source>
</evidence>
<comment type="caution">
    <text evidence="1">The sequence shown here is derived from an EMBL/GenBank/DDBJ whole genome shotgun (WGS) entry which is preliminary data.</text>
</comment>
<organism evidence="1 2">
    <name type="scientific">Marinigracilibium pacificum</name>
    <dbReference type="NCBI Taxonomy" id="2729599"/>
    <lineage>
        <taxon>Bacteria</taxon>
        <taxon>Pseudomonadati</taxon>
        <taxon>Bacteroidota</taxon>
        <taxon>Cytophagia</taxon>
        <taxon>Cytophagales</taxon>
        <taxon>Flammeovirgaceae</taxon>
        <taxon>Marinigracilibium</taxon>
    </lineage>
</organism>
<evidence type="ECO:0000313" key="2">
    <source>
        <dbReference type="Proteomes" id="UP000559010"/>
    </source>
</evidence>
<protein>
    <recommendedName>
        <fullName evidence="3">DUF4340 domain-containing protein</fullName>
    </recommendedName>
</protein>
<gene>
    <name evidence="1" type="ORF">HH304_16935</name>
</gene>
<name>A0A848J2V4_9BACT</name>
<proteinExistence type="predicted"/>
<dbReference type="EMBL" id="JABBNU010000011">
    <property type="protein sequence ID" value="NMM50096.1"/>
    <property type="molecule type" value="Genomic_DNA"/>
</dbReference>
<dbReference type="RefSeq" id="WP_169684314.1">
    <property type="nucleotide sequence ID" value="NZ_JABBNU010000011.1"/>
</dbReference>
<evidence type="ECO:0008006" key="3">
    <source>
        <dbReference type="Google" id="ProtNLM"/>
    </source>
</evidence>
<sequence>MVNNSNKIRIAVIAVLLLAIFVLPGIIDRDQSLEVEPDKFAVSDTTGLDKIVLGMPNQDFVLEKKSGRWFIGDMATDAALGDVILAVINRLNIKRSVPESQVNEVVSELKATGVKVSVYRDGNLEQEYIAGGNANRTISYLADTDFKNVYIVNIPGYQDYVTGIFTLNKLAWKSKDLYQGDFRTMKSFAIVNGKGDTAVSLKSRGVYFEVNNLSGQLDSTRMDQYLGTLFNLRIDTHLDPKDYPQYSDFVNSNSPSFSFIIDDVSFQQPLSLAFYPVPGREGFYFCKENDLLAVFRQNDLEQLIVPPQYFQKDQGGNQKLF</sequence>
<reference evidence="1 2" key="1">
    <citation type="submission" date="2020-04" db="EMBL/GenBank/DDBJ databases">
        <title>Flammeovirgaceae bacterium KN852 isolated from deep sea.</title>
        <authorList>
            <person name="Zhang D.-C."/>
        </authorList>
    </citation>
    <scope>NUCLEOTIDE SEQUENCE [LARGE SCALE GENOMIC DNA]</scope>
    <source>
        <strain evidence="1 2">KN852</strain>
    </source>
</reference>
<keyword evidence="2" id="KW-1185">Reference proteome</keyword>
<accession>A0A848J2V4</accession>
<dbReference type="AlphaFoldDB" id="A0A848J2V4"/>